<reference evidence="2" key="1">
    <citation type="journal article" date="2022" name="Mol. Ecol. Resour.">
        <title>The genomes of chicory, endive, great burdock and yacon provide insights into Asteraceae palaeo-polyploidization history and plant inulin production.</title>
        <authorList>
            <person name="Fan W."/>
            <person name="Wang S."/>
            <person name="Wang H."/>
            <person name="Wang A."/>
            <person name="Jiang F."/>
            <person name="Liu H."/>
            <person name="Zhao H."/>
            <person name="Xu D."/>
            <person name="Zhang Y."/>
        </authorList>
    </citation>
    <scope>NUCLEOTIDE SEQUENCE [LARGE SCALE GENOMIC DNA]</scope>
    <source>
        <strain evidence="2">cv. Yunnan</strain>
    </source>
</reference>
<reference evidence="1 2" key="2">
    <citation type="journal article" date="2022" name="Mol. Ecol. Resour.">
        <title>The genomes of chicory, endive, great burdock and yacon provide insights into Asteraceae paleo-polyploidization history and plant inulin production.</title>
        <authorList>
            <person name="Fan W."/>
            <person name="Wang S."/>
            <person name="Wang H."/>
            <person name="Wang A."/>
            <person name="Jiang F."/>
            <person name="Liu H."/>
            <person name="Zhao H."/>
            <person name="Xu D."/>
            <person name="Zhang Y."/>
        </authorList>
    </citation>
    <scope>NUCLEOTIDE SEQUENCE [LARGE SCALE GENOMIC DNA]</scope>
    <source>
        <strain evidence="2">cv. Yunnan</strain>
        <tissue evidence="1">Leaves</tissue>
    </source>
</reference>
<proteinExistence type="predicted"/>
<accession>A0ACB9II81</accession>
<gene>
    <name evidence="1" type="ORF">L1987_23121</name>
</gene>
<dbReference type="EMBL" id="CM042025">
    <property type="protein sequence ID" value="KAI3807196.1"/>
    <property type="molecule type" value="Genomic_DNA"/>
</dbReference>
<organism evidence="1 2">
    <name type="scientific">Smallanthus sonchifolius</name>
    <dbReference type="NCBI Taxonomy" id="185202"/>
    <lineage>
        <taxon>Eukaryota</taxon>
        <taxon>Viridiplantae</taxon>
        <taxon>Streptophyta</taxon>
        <taxon>Embryophyta</taxon>
        <taxon>Tracheophyta</taxon>
        <taxon>Spermatophyta</taxon>
        <taxon>Magnoliopsida</taxon>
        <taxon>eudicotyledons</taxon>
        <taxon>Gunneridae</taxon>
        <taxon>Pentapetalae</taxon>
        <taxon>asterids</taxon>
        <taxon>campanulids</taxon>
        <taxon>Asterales</taxon>
        <taxon>Asteraceae</taxon>
        <taxon>Asteroideae</taxon>
        <taxon>Heliantheae alliance</taxon>
        <taxon>Millerieae</taxon>
        <taxon>Smallanthus</taxon>
    </lineage>
</organism>
<evidence type="ECO:0000313" key="1">
    <source>
        <dbReference type="EMBL" id="KAI3807196.1"/>
    </source>
</evidence>
<dbReference type="Proteomes" id="UP001056120">
    <property type="component" value="Linkage Group LG08"/>
</dbReference>
<comment type="caution">
    <text evidence="1">The sequence shown here is derived from an EMBL/GenBank/DDBJ whole genome shotgun (WGS) entry which is preliminary data.</text>
</comment>
<keyword evidence="2" id="KW-1185">Reference proteome</keyword>
<protein>
    <submittedName>
        <fullName evidence="1">Uncharacterized protein</fullName>
    </submittedName>
</protein>
<name>A0ACB9II81_9ASTR</name>
<sequence>MAADNRKRLSPPSPDNYFGNSLHSLRATATTGRLLDCSIGWAAWRLHQAVVNHDDKVIKEFMDSRLKSPFVYTASRFFDASCIQIGGLPRFNIYGNTFGLGKGLAVRSGYANKFDGKVTVYPGRKSGGSMDMEICQLPENMEAFESDEEFIGVVTC</sequence>
<evidence type="ECO:0000313" key="2">
    <source>
        <dbReference type="Proteomes" id="UP001056120"/>
    </source>
</evidence>